<feature type="region of interest" description="Disordered" evidence="1">
    <location>
        <begin position="26"/>
        <end position="48"/>
    </location>
</feature>
<accession>A0A2N5SSQ3</accession>
<keyword evidence="3" id="KW-1185">Reference proteome</keyword>
<comment type="caution">
    <text evidence="2">The sequence shown here is derived from an EMBL/GenBank/DDBJ whole genome shotgun (WGS) entry which is preliminary data.</text>
</comment>
<organism evidence="2 3">
    <name type="scientific">Puccinia coronata f. sp. avenae</name>
    <dbReference type="NCBI Taxonomy" id="200324"/>
    <lineage>
        <taxon>Eukaryota</taxon>
        <taxon>Fungi</taxon>
        <taxon>Dikarya</taxon>
        <taxon>Basidiomycota</taxon>
        <taxon>Pucciniomycotina</taxon>
        <taxon>Pucciniomycetes</taxon>
        <taxon>Pucciniales</taxon>
        <taxon>Pucciniaceae</taxon>
        <taxon>Puccinia</taxon>
    </lineage>
</organism>
<gene>
    <name evidence="2" type="ORF">PCANC_16863</name>
</gene>
<dbReference type="STRING" id="200324.A0A2N5SSQ3"/>
<evidence type="ECO:0000313" key="3">
    <source>
        <dbReference type="Proteomes" id="UP000235388"/>
    </source>
</evidence>
<protein>
    <submittedName>
        <fullName evidence="2">Uncharacterized protein</fullName>
    </submittedName>
</protein>
<dbReference type="AlphaFoldDB" id="A0A2N5SSQ3"/>
<feature type="non-terminal residue" evidence="2">
    <location>
        <position position="1"/>
    </location>
</feature>
<evidence type="ECO:0000256" key="1">
    <source>
        <dbReference type="SAM" id="MobiDB-lite"/>
    </source>
</evidence>
<feature type="region of interest" description="Disordered" evidence="1">
    <location>
        <begin position="325"/>
        <end position="348"/>
    </location>
</feature>
<name>A0A2N5SSQ3_9BASI</name>
<sequence>NVLSTILEIDSGKTSFKSTISLVSHLPPTNSTHNRPPNQHPSQQPIPPISTYRSRSSTWILHPIYLLDFYIATERYKNTSSCTTYSHPFYPGDRKRYLPRHTVKNDHNHAAIILFYPGDKRVINCYRLTPTETAQLVKYWIDQLTREKEAYVSSLKPSPYDLIPYKAKLSIALRRIEEQKELDLDYQIAFNDLVQSHAETSRQQYLKRMNHSTATPFLTTANAGSINATSVPAANPTCLVPNYANKDHATSTDGDLDANEDFLDYDLKDPSSQVSSQLPHVPANGTASLTNNIAAQVKAAKNSTSDLAARVKAMTLPQIQRVEPPKDHTTAMEVNPSPTSSAAIPSHPKSLKDDDLVIITHKDSPNNEISILSKEDKIKVMVKDHVAIHDQFLKAQNKNNKIDMKTLLFKAQENQKSLQQLIPNKEIESYVKGWNPWEVKKALFPPQAKQEREGKPKLSTYQRMKYDDQDTWAKVEDIASAVRSLYKATKRG</sequence>
<dbReference type="Proteomes" id="UP000235388">
    <property type="component" value="Unassembled WGS sequence"/>
</dbReference>
<dbReference type="OrthoDB" id="2508363at2759"/>
<evidence type="ECO:0000313" key="2">
    <source>
        <dbReference type="EMBL" id="PLW16273.1"/>
    </source>
</evidence>
<dbReference type="EMBL" id="PGCJ01000875">
    <property type="protein sequence ID" value="PLW16273.1"/>
    <property type="molecule type" value="Genomic_DNA"/>
</dbReference>
<reference evidence="2 3" key="1">
    <citation type="submission" date="2017-11" db="EMBL/GenBank/DDBJ databases">
        <title>De novo assembly and phasing of dikaryotic genomes from two isolates of Puccinia coronata f. sp. avenae, the causal agent of oat crown rust.</title>
        <authorList>
            <person name="Miller M.E."/>
            <person name="Zhang Y."/>
            <person name="Omidvar V."/>
            <person name="Sperschneider J."/>
            <person name="Schwessinger B."/>
            <person name="Raley C."/>
            <person name="Palmer J.M."/>
            <person name="Garnica D."/>
            <person name="Upadhyaya N."/>
            <person name="Rathjen J."/>
            <person name="Taylor J.M."/>
            <person name="Park R.F."/>
            <person name="Dodds P.N."/>
            <person name="Hirsch C.D."/>
            <person name="Kianian S.F."/>
            <person name="Figueroa M."/>
        </authorList>
    </citation>
    <scope>NUCLEOTIDE SEQUENCE [LARGE SCALE GENOMIC DNA]</scope>
    <source>
        <strain evidence="2">12NC29</strain>
    </source>
</reference>
<feature type="compositionally biased region" description="Polar residues" evidence="1">
    <location>
        <begin position="26"/>
        <end position="35"/>
    </location>
</feature>
<proteinExistence type="predicted"/>